<name>A0A9W7WT88_TRIRA</name>
<feature type="domain" description="RabBD" evidence="6">
    <location>
        <begin position="42"/>
        <end position="162"/>
    </location>
</feature>
<keyword evidence="1" id="KW-0479">Metal-binding</keyword>
<dbReference type="GO" id="GO:0017022">
    <property type="term" value="F:myosin binding"/>
    <property type="evidence" value="ECO:0007669"/>
    <property type="project" value="TreeGrafter"/>
</dbReference>
<keyword evidence="8" id="KW-1185">Reference proteome</keyword>
<dbReference type="InterPro" id="IPR041282">
    <property type="entry name" value="FYVE_2"/>
</dbReference>
<dbReference type="Proteomes" id="UP001059041">
    <property type="component" value="Linkage Group LG7"/>
</dbReference>
<feature type="region of interest" description="Disordered" evidence="5">
    <location>
        <begin position="390"/>
        <end position="442"/>
    </location>
</feature>
<dbReference type="CDD" id="cd15752">
    <property type="entry name" value="FYVE_SlaC2-a"/>
    <property type="match status" value="1"/>
</dbReference>
<feature type="region of interest" description="Disordered" evidence="5">
    <location>
        <begin position="252"/>
        <end position="278"/>
    </location>
</feature>
<dbReference type="FunFam" id="3.30.40.10:FF:000018">
    <property type="entry name" value="Synaptotagmin-like 5, isoform CRA_a"/>
    <property type="match status" value="1"/>
</dbReference>
<dbReference type="PROSITE" id="PS50916">
    <property type="entry name" value="RABBD"/>
    <property type="match status" value="1"/>
</dbReference>
<feature type="region of interest" description="Disordered" evidence="5">
    <location>
        <begin position="318"/>
        <end position="344"/>
    </location>
</feature>
<evidence type="ECO:0000259" key="6">
    <source>
        <dbReference type="PROSITE" id="PS50916"/>
    </source>
</evidence>
<comment type="caution">
    <text evidence="7">The sequence shown here is derived from an EMBL/GenBank/DDBJ whole genome shotgun (WGS) entry which is preliminary data.</text>
</comment>
<dbReference type="GO" id="GO:0030864">
    <property type="term" value="C:cortical actin cytoskeleton"/>
    <property type="evidence" value="ECO:0007669"/>
    <property type="project" value="TreeGrafter"/>
</dbReference>
<dbReference type="SUPFAM" id="SSF57903">
    <property type="entry name" value="FYVE/PHD zinc finger"/>
    <property type="match status" value="1"/>
</dbReference>
<dbReference type="InterPro" id="IPR011011">
    <property type="entry name" value="Znf_FYVE_PHD"/>
</dbReference>
<dbReference type="AlphaFoldDB" id="A0A9W7WT88"/>
<dbReference type="GO" id="GO:0006886">
    <property type="term" value="P:intracellular protein transport"/>
    <property type="evidence" value="ECO:0007669"/>
    <property type="project" value="InterPro"/>
</dbReference>
<proteinExistence type="predicted"/>
<keyword evidence="2" id="KW-0863">Zinc-finger</keyword>
<evidence type="ECO:0000256" key="3">
    <source>
        <dbReference type="ARBA" id="ARBA00022833"/>
    </source>
</evidence>
<keyword evidence="4" id="KW-0175">Coiled coil</keyword>
<dbReference type="InterPro" id="IPR013083">
    <property type="entry name" value="Znf_RING/FYVE/PHD"/>
</dbReference>
<sequence>MLYCSIFKVLSSHSSSQSYKICTDGNLHTFIAFKMNPSMDKKLDLSRLSEEEAKHVWEVIQRDFVLRKKEEERLGELKSKIEKEETKRELLSSQSNLADTHCIHCLQPFKFLVNSKRQCLDCKLYTCKPCSRYNKKERGWVCDPCRMTRVLTIGTLGWYHDNVHSRFKRFGSAKVMRSLYKRLNEEGHRDDDTQSMPDVRQAAFIHMDIRKTKRLLSVHPMDLDMDDYGPHSCRQSVQYIQERGQQNDLEHTADTHHQHRMNRRKSLDRFSHPDDGPYTEQRIVRARSLSKINSSVAPRKIYVDTSDEEDMFHYPIYQLPPRRRSRASSQENIQQGAPPINELSKRMSAIESLLNRLEEKMTVPAEQPVQPSAGQLEEEKLRKKLDELMSDRALSSDEDEPKKIPQSRGTTVRGRPQGDQAPIAPQEPLSSSSDEMLTEEQKRSTAAALCDITTEILRTINATESAMNELAPSNPNDRLQLEGTDVKQADDAYRKLEENVYLTAGKSFDMAKKLRMIEQNNKNHYFGLLTDSELSELEDHVALAAAKVQSTESEVSDIENKIAALSAKGLSIDKAKRKVSANVDQSKKSLLKQPSTNLFHLPLPIFLSVFFMTKV</sequence>
<dbReference type="InterPro" id="IPR037442">
    <property type="entry name" value="Melanophilin_FYVE-rel_dom"/>
</dbReference>
<evidence type="ECO:0000256" key="2">
    <source>
        <dbReference type="ARBA" id="ARBA00022771"/>
    </source>
</evidence>
<evidence type="ECO:0000313" key="8">
    <source>
        <dbReference type="Proteomes" id="UP001059041"/>
    </source>
</evidence>
<dbReference type="PANTHER" id="PTHR14555:SF1">
    <property type="entry name" value="MELANOPHILIN"/>
    <property type="match status" value="1"/>
</dbReference>
<dbReference type="GO" id="GO:0008270">
    <property type="term" value="F:zinc ion binding"/>
    <property type="evidence" value="ECO:0007669"/>
    <property type="project" value="UniProtKB-KW"/>
</dbReference>
<dbReference type="InterPro" id="IPR010911">
    <property type="entry name" value="Rab_BD"/>
</dbReference>
<feature type="coiled-coil region" evidence="4">
    <location>
        <begin position="67"/>
        <end position="94"/>
    </location>
</feature>
<protein>
    <submittedName>
        <fullName evidence="7">Melanophilin</fullName>
    </submittedName>
</protein>
<feature type="coiled-coil region" evidence="4">
    <location>
        <begin position="534"/>
        <end position="568"/>
    </location>
</feature>
<dbReference type="Pfam" id="PF02318">
    <property type="entry name" value="FYVE_2"/>
    <property type="match status" value="1"/>
</dbReference>
<dbReference type="InterPro" id="IPR051745">
    <property type="entry name" value="Intracell_Transport_Effector"/>
</dbReference>
<accession>A0A9W7WT88</accession>
<dbReference type="EMBL" id="JAFHDT010000007">
    <property type="protein sequence ID" value="KAI7807826.1"/>
    <property type="molecule type" value="Genomic_DNA"/>
</dbReference>
<reference evidence="7" key="1">
    <citation type="submission" date="2021-02" db="EMBL/GenBank/DDBJ databases">
        <title>Comparative genomics reveals that relaxation of natural selection precedes convergent phenotypic evolution of cavefish.</title>
        <authorList>
            <person name="Peng Z."/>
        </authorList>
    </citation>
    <scope>NUCLEOTIDE SEQUENCE</scope>
    <source>
        <tissue evidence="7">Muscle</tissue>
    </source>
</reference>
<evidence type="ECO:0000313" key="7">
    <source>
        <dbReference type="EMBL" id="KAI7807826.1"/>
    </source>
</evidence>
<dbReference type="PANTHER" id="PTHR14555">
    <property type="entry name" value="MYELIN-ASSOCIATED OLIGODENDROCYTIC BASIC PROTEIN MOBP -RELATED"/>
    <property type="match status" value="1"/>
</dbReference>
<evidence type="ECO:0000256" key="5">
    <source>
        <dbReference type="SAM" id="MobiDB-lite"/>
    </source>
</evidence>
<evidence type="ECO:0000256" key="1">
    <source>
        <dbReference type="ARBA" id="ARBA00022723"/>
    </source>
</evidence>
<dbReference type="InterPro" id="IPR006788">
    <property type="entry name" value="Myrip/Melanophilin"/>
</dbReference>
<evidence type="ECO:0000256" key="4">
    <source>
        <dbReference type="SAM" id="Coils"/>
    </source>
</evidence>
<dbReference type="GO" id="GO:0031267">
    <property type="term" value="F:small GTPase binding"/>
    <property type="evidence" value="ECO:0007669"/>
    <property type="project" value="InterPro"/>
</dbReference>
<gene>
    <name evidence="7" type="ORF">IRJ41_011097</name>
</gene>
<dbReference type="GO" id="GO:0003779">
    <property type="term" value="F:actin binding"/>
    <property type="evidence" value="ECO:0007669"/>
    <property type="project" value="TreeGrafter"/>
</dbReference>
<dbReference type="Pfam" id="PF04698">
    <property type="entry name" value="Rab_eff_C"/>
    <property type="match status" value="1"/>
</dbReference>
<organism evidence="7 8">
    <name type="scientific">Triplophysa rosa</name>
    <name type="common">Cave loach</name>
    <dbReference type="NCBI Taxonomy" id="992332"/>
    <lineage>
        <taxon>Eukaryota</taxon>
        <taxon>Metazoa</taxon>
        <taxon>Chordata</taxon>
        <taxon>Craniata</taxon>
        <taxon>Vertebrata</taxon>
        <taxon>Euteleostomi</taxon>
        <taxon>Actinopterygii</taxon>
        <taxon>Neopterygii</taxon>
        <taxon>Teleostei</taxon>
        <taxon>Ostariophysi</taxon>
        <taxon>Cypriniformes</taxon>
        <taxon>Nemacheilidae</taxon>
        <taxon>Triplophysa</taxon>
    </lineage>
</organism>
<dbReference type="Gene3D" id="3.30.40.10">
    <property type="entry name" value="Zinc/RING finger domain, C3HC4 (zinc finger)"/>
    <property type="match status" value="1"/>
</dbReference>
<feature type="compositionally biased region" description="Basic and acidic residues" evidence="5">
    <location>
        <begin position="265"/>
        <end position="275"/>
    </location>
</feature>
<keyword evidence="3" id="KW-0862">Zinc</keyword>